<organism evidence="1 2">
    <name type="scientific">Burkholderia lata (strain ATCC 17760 / DSM 23089 / LMG 22485 / NCIMB 9086 / R18194 / 383)</name>
    <dbReference type="NCBI Taxonomy" id="482957"/>
    <lineage>
        <taxon>Bacteria</taxon>
        <taxon>Pseudomonadati</taxon>
        <taxon>Pseudomonadota</taxon>
        <taxon>Betaproteobacteria</taxon>
        <taxon>Burkholderiales</taxon>
        <taxon>Burkholderiaceae</taxon>
        <taxon>Burkholderia</taxon>
        <taxon>Burkholderia cepacia complex</taxon>
    </lineage>
</organism>
<evidence type="ECO:0000313" key="2">
    <source>
        <dbReference type="Proteomes" id="UP000002705"/>
    </source>
</evidence>
<dbReference type="HOGENOM" id="CLU_1913124_0_0_4"/>
<name>Q39M68_BURL3</name>
<protein>
    <submittedName>
        <fullName evidence="1">Uncharacterized protein</fullName>
    </submittedName>
</protein>
<dbReference type="EMBL" id="CP000150">
    <property type="protein sequence ID" value="ABB06448.1"/>
    <property type="molecule type" value="Genomic_DNA"/>
</dbReference>
<dbReference type="AlphaFoldDB" id="Q39M68"/>
<proteinExistence type="predicted"/>
<sequence>MPAGTARTNESAINAQARPRRARIAHCLWSLVFGKPHAVRRLSPRAAGPRSPSLFRSITHFGKFYVNTGHAVIWRNAAAVVGVDQAPSGIAECESAMACRHRTHFDFMNAFVTGIFIERYWPFKSSTASHRQ</sequence>
<gene>
    <name evidence="1" type="ordered locus">Bcep18194_C7404</name>
</gene>
<reference evidence="1" key="1">
    <citation type="submission" date="2009-01" db="EMBL/GenBank/DDBJ databases">
        <title>Complete sequence of chromosome 3 of Burkholderia sp. 383.</title>
        <authorList>
            <consortium name="US DOE Joint Genome Institute"/>
            <person name="Copeland A."/>
            <person name="Lucas S."/>
            <person name="Lapidus A."/>
            <person name="Barry K."/>
            <person name="Detter J.C."/>
            <person name="Glavina T."/>
            <person name="Hammon N."/>
            <person name="Israni S."/>
            <person name="Pitluck S."/>
            <person name="Chain P."/>
            <person name="Malfatti S."/>
            <person name="Shin M."/>
            <person name="Vergez L."/>
            <person name="Schmutz J."/>
            <person name="Larimer F."/>
            <person name="Land M."/>
            <person name="Kyrpides N."/>
            <person name="Lykidis A."/>
            <person name="Richardson P."/>
        </authorList>
    </citation>
    <scope>NUCLEOTIDE SEQUENCE</scope>
    <source>
        <strain evidence="1">383</strain>
    </source>
</reference>
<keyword evidence="2" id="KW-1185">Reference proteome</keyword>
<dbReference type="Proteomes" id="UP000002705">
    <property type="component" value="Chromosome 3"/>
</dbReference>
<accession>Q39M68</accession>
<dbReference type="KEGG" id="bur:Bcep18194_C7404"/>
<evidence type="ECO:0000313" key="1">
    <source>
        <dbReference type="EMBL" id="ABB06448.1"/>
    </source>
</evidence>